<feature type="domain" description="Glycine zipper 2TM" evidence="5">
    <location>
        <begin position="21"/>
        <end position="53"/>
    </location>
</feature>
<dbReference type="EMBL" id="SMZO01000013">
    <property type="protein sequence ID" value="TDL89192.1"/>
    <property type="molecule type" value="Genomic_DNA"/>
</dbReference>
<evidence type="ECO:0000313" key="7">
    <source>
        <dbReference type="Proteomes" id="UP000294562"/>
    </source>
</evidence>
<evidence type="ECO:0000259" key="5">
    <source>
        <dbReference type="Pfam" id="PF05433"/>
    </source>
</evidence>
<dbReference type="Pfam" id="PF05433">
    <property type="entry name" value="Rick_17kDa_Anti"/>
    <property type="match status" value="1"/>
</dbReference>
<dbReference type="InterPro" id="IPR008816">
    <property type="entry name" value="Gly_zipper_2TM_dom"/>
</dbReference>
<evidence type="ECO:0000256" key="4">
    <source>
        <dbReference type="ARBA" id="ARBA00023288"/>
    </source>
</evidence>
<accession>A0A4R6AZ83</accession>
<reference evidence="6 7" key="1">
    <citation type="submission" date="2019-03" db="EMBL/GenBank/DDBJ databases">
        <title>Rhodobacteraceae bacterium SM1902, a new member of the family Rhodobacteraceae isolated from Yantai.</title>
        <authorList>
            <person name="Sun Y."/>
        </authorList>
    </citation>
    <scope>NUCLEOTIDE SEQUENCE [LARGE SCALE GENOMIC DNA]</scope>
    <source>
        <strain evidence="6 7">SM1902</strain>
    </source>
</reference>
<name>A0A4R6AZ83_9RHOB</name>
<evidence type="ECO:0000256" key="2">
    <source>
        <dbReference type="ARBA" id="ARBA00008681"/>
    </source>
</evidence>
<evidence type="ECO:0000256" key="1">
    <source>
        <dbReference type="ARBA" id="ARBA00004459"/>
    </source>
</evidence>
<dbReference type="GO" id="GO:0009279">
    <property type="term" value="C:cell outer membrane"/>
    <property type="evidence" value="ECO:0007669"/>
    <property type="project" value="UniProtKB-SubCell"/>
</dbReference>
<dbReference type="Proteomes" id="UP000294562">
    <property type="component" value="Unassembled WGS sequence"/>
</dbReference>
<sequence length="57" mass="5441">MGLFMAFPTSADALSKRTKNTIGGAVVGAGVGHLVGGSDGAKAGAVVGAIAGNQKKK</sequence>
<comment type="caution">
    <text evidence="6">The sequence shown here is derived from an EMBL/GenBank/DDBJ whole genome shotgun (WGS) entry which is preliminary data.</text>
</comment>
<keyword evidence="4" id="KW-0449">Lipoprotein</keyword>
<comment type="similarity">
    <text evidence="2">Belongs to the rickettsiale 17 kDa surface antigen family.</text>
</comment>
<evidence type="ECO:0000313" key="6">
    <source>
        <dbReference type="EMBL" id="TDL89192.1"/>
    </source>
</evidence>
<keyword evidence="7" id="KW-1185">Reference proteome</keyword>
<comment type="subcellular location">
    <subcellularLocation>
        <location evidence="1">Cell outer membrane</location>
        <topology evidence="1">Lipid-anchor</topology>
    </subcellularLocation>
</comment>
<organism evidence="6 7">
    <name type="scientific">Meridianimarinicoccus aquatilis</name>
    <dbReference type="NCBI Taxonomy" id="2552766"/>
    <lineage>
        <taxon>Bacteria</taxon>
        <taxon>Pseudomonadati</taxon>
        <taxon>Pseudomonadota</taxon>
        <taxon>Alphaproteobacteria</taxon>
        <taxon>Rhodobacterales</taxon>
        <taxon>Paracoccaceae</taxon>
        <taxon>Meridianimarinicoccus</taxon>
    </lineage>
</organism>
<gene>
    <name evidence="6" type="ORF">E2L05_07660</name>
</gene>
<dbReference type="AlphaFoldDB" id="A0A4R6AZ83"/>
<evidence type="ECO:0000256" key="3">
    <source>
        <dbReference type="ARBA" id="ARBA00015281"/>
    </source>
</evidence>
<protein>
    <recommendedName>
        <fullName evidence="3">17 kDa surface antigen</fullName>
    </recommendedName>
</protein>
<proteinExistence type="inferred from homology"/>